<name>A0ABX1JSF2_9MICC</name>
<protein>
    <submittedName>
        <fullName evidence="1">VOC family protein</fullName>
    </submittedName>
</protein>
<reference evidence="1 2" key="1">
    <citation type="submission" date="2020-04" db="EMBL/GenBank/DDBJ databases">
        <authorList>
            <person name="Liu S."/>
        </authorList>
    </citation>
    <scope>NUCLEOTIDE SEQUENCE [LARGE SCALE GENOMIC DNA]</scope>
    <source>
        <strain evidence="1 2">CGMCC 1.15091</strain>
    </source>
</reference>
<accession>A0ABX1JSF2</accession>
<dbReference type="SUPFAM" id="SSF54593">
    <property type="entry name" value="Glyoxalase/Bleomycin resistance protein/Dihydroxybiphenyl dioxygenase"/>
    <property type="match status" value="1"/>
</dbReference>
<gene>
    <name evidence="1" type="ORF">HER39_11955</name>
</gene>
<evidence type="ECO:0000313" key="2">
    <source>
        <dbReference type="Proteomes" id="UP000523795"/>
    </source>
</evidence>
<proteinExistence type="predicted"/>
<dbReference type="Gene3D" id="3.10.180.10">
    <property type="entry name" value="2,3-Dihydroxybiphenyl 1,2-Dioxygenase, domain 1"/>
    <property type="match status" value="1"/>
</dbReference>
<feature type="non-terminal residue" evidence="1">
    <location>
        <position position="52"/>
    </location>
</feature>
<keyword evidence="2" id="KW-1185">Reference proteome</keyword>
<evidence type="ECO:0000313" key="1">
    <source>
        <dbReference type="EMBL" id="NKX51266.1"/>
    </source>
</evidence>
<sequence>MPVRNGPWPAGSPCWADCQVDDVQAARRFYAGLFGWDIQEGPEEAGGYLMAM</sequence>
<dbReference type="EMBL" id="JAAZSR010000199">
    <property type="protein sequence ID" value="NKX51266.1"/>
    <property type="molecule type" value="Genomic_DNA"/>
</dbReference>
<comment type="caution">
    <text evidence="1">The sequence shown here is derived from an EMBL/GenBank/DDBJ whole genome shotgun (WGS) entry which is preliminary data.</text>
</comment>
<dbReference type="Proteomes" id="UP000523795">
    <property type="component" value="Unassembled WGS sequence"/>
</dbReference>
<organism evidence="1 2">
    <name type="scientific">Arthrobacter deserti</name>
    <dbReference type="NCBI Taxonomy" id="1742687"/>
    <lineage>
        <taxon>Bacteria</taxon>
        <taxon>Bacillati</taxon>
        <taxon>Actinomycetota</taxon>
        <taxon>Actinomycetes</taxon>
        <taxon>Micrococcales</taxon>
        <taxon>Micrococcaceae</taxon>
        <taxon>Arthrobacter</taxon>
    </lineage>
</organism>
<dbReference type="InterPro" id="IPR029068">
    <property type="entry name" value="Glyas_Bleomycin-R_OHBP_Dase"/>
</dbReference>